<dbReference type="EC" id="2.7.13.3" evidence="2"/>
<keyword evidence="9" id="KW-0472">Membrane</keyword>
<keyword evidence="4" id="KW-0808">Transferase</keyword>
<keyword evidence="5" id="KW-0547">Nucleotide-binding</keyword>
<evidence type="ECO:0000256" key="6">
    <source>
        <dbReference type="ARBA" id="ARBA00022777"/>
    </source>
</evidence>
<sequence length="596" mass="65158">MNLAKFDRILREVLILPILVISLAACALFLGIRETTSTVQRIQEADAAIAQATLIQKLVVDEEDGVRGYQTTGDRRFLEPFDRAASPLNAAFGRLKNLLMEYPDDVRDVERLQSAHTVWLEGFGRSIIQMTGDGVQTSEVDLNIVGKAYMDAIRVDLQKIIQDSEARRGRRIDAWHHQVQLILIALIVVAVFTGAFIGLFARTRLKQVSTAYRLSEEVLERRAGELFASEQNLRTTLASIGDGVITCDPIGRIQIMNEVAQELTGWKQELALGLYADEIFHLLEEGTREPIRNPWTDTTRLEHGNSRILLRKDGSELLVDDKTAVIRDKSGDTTGVVTVLRDITNARKTQTALLANEKLAVAGRLAASIAHEIHNPLDAVSNLLYLMSSGSTPEETVQFLDMAQQELSRAMQISRSMLGLYRESKAPVAVDVHDMLAGLLLLLERRFQTMGVSVTEAVPAGLCIDGFPAELRQVFTNLIINAAEAASVNEGGRVSVTAAALPPGLDPKGVRHEEGALITVTDNGGGMTPAVRERLFHPFFTTKGEQGTGLGLWVSYGIIRKHGGSIEIESSTDAETHGTSVSVFLASKPVIQPGAD</sequence>
<feature type="domain" description="PAS" evidence="11">
    <location>
        <begin position="229"/>
        <end position="293"/>
    </location>
</feature>
<dbReference type="InterPro" id="IPR000014">
    <property type="entry name" value="PAS"/>
</dbReference>
<dbReference type="CDD" id="cd00082">
    <property type="entry name" value="HisKA"/>
    <property type="match status" value="1"/>
</dbReference>
<dbReference type="RefSeq" id="WP_128911108.1">
    <property type="nucleotide sequence ID" value="NZ_RDSM01000001.1"/>
</dbReference>
<dbReference type="InterPro" id="IPR000700">
    <property type="entry name" value="PAS-assoc_C"/>
</dbReference>
<protein>
    <recommendedName>
        <fullName evidence="2">histidine kinase</fullName>
        <ecNumber evidence="2">2.7.13.3</ecNumber>
    </recommendedName>
</protein>
<dbReference type="Pfam" id="PF00512">
    <property type="entry name" value="HisKA"/>
    <property type="match status" value="1"/>
</dbReference>
<dbReference type="Pfam" id="PF02518">
    <property type="entry name" value="HATPase_c"/>
    <property type="match status" value="1"/>
</dbReference>
<gene>
    <name evidence="13" type="ORF">GRAN_0157</name>
</gene>
<dbReference type="Gene3D" id="3.30.450.20">
    <property type="entry name" value="PAS domain"/>
    <property type="match status" value="1"/>
</dbReference>
<dbReference type="PANTHER" id="PTHR43065:SF10">
    <property type="entry name" value="PEROXIDE STRESS-ACTIVATED HISTIDINE KINASE MAK3"/>
    <property type="match status" value="1"/>
</dbReference>
<dbReference type="SUPFAM" id="SSF55785">
    <property type="entry name" value="PYP-like sensor domain (PAS domain)"/>
    <property type="match status" value="1"/>
</dbReference>
<dbReference type="Gene3D" id="1.10.287.130">
    <property type="match status" value="1"/>
</dbReference>
<dbReference type="SUPFAM" id="SSF47384">
    <property type="entry name" value="Homodimeric domain of signal transducing histidine kinase"/>
    <property type="match status" value="1"/>
</dbReference>
<name>A0A4Q0T123_9BACT</name>
<dbReference type="CDD" id="cd00130">
    <property type="entry name" value="PAS"/>
    <property type="match status" value="1"/>
</dbReference>
<dbReference type="InterPro" id="IPR036097">
    <property type="entry name" value="HisK_dim/P_sf"/>
</dbReference>
<dbReference type="OrthoDB" id="9784397at2"/>
<dbReference type="Gene3D" id="3.30.565.10">
    <property type="entry name" value="Histidine kinase-like ATPase, C-terminal domain"/>
    <property type="match status" value="1"/>
</dbReference>
<dbReference type="InterPro" id="IPR036890">
    <property type="entry name" value="HATPase_C_sf"/>
</dbReference>
<dbReference type="GO" id="GO:0006355">
    <property type="term" value="P:regulation of DNA-templated transcription"/>
    <property type="evidence" value="ECO:0007669"/>
    <property type="project" value="InterPro"/>
</dbReference>
<keyword evidence="3" id="KW-0597">Phosphoprotein</keyword>
<dbReference type="PROSITE" id="PS50113">
    <property type="entry name" value="PAC"/>
    <property type="match status" value="1"/>
</dbReference>
<feature type="transmembrane region" description="Helical" evidence="9">
    <location>
        <begin position="13"/>
        <end position="32"/>
    </location>
</feature>
<keyword evidence="7" id="KW-0067">ATP-binding</keyword>
<feature type="transmembrane region" description="Helical" evidence="9">
    <location>
        <begin position="181"/>
        <end position="201"/>
    </location>
</feature>
<keyword evidence="9" id="KW-1133">Transmembrane helix</keyword>
<organism evidence="13 14">
    <name type="scientific">Granulicella sibirica</name>
    <dbReference type="NCBI Taxonomy" id="2479048"/>
    <lineage>
        <taxon>Bacteria</taxon>
        <taxon>Pseudomonadati</taxon>
        <taxon>Acidobacteriota</taxon>
        <taxon>Terriglobia</taxon>
        <taxon>Terriglobales</taxon>
        <taxon>Acidobacteriaceae</taxon>
        <taxon>Granulicella</taxon>
    </lineage>
</organism>
<reference evidence="14" key="2">
    <citation type="submission" date="2019-02" db="EMBL/GenBank/DDBJ databases">
        <title>Granulicella sibirica sp. nov., a psychrotolerant acidobacterium isolated from an organic soil layer in forested tundra, West Siberia.</title>
        <authorList>
            <person name="Oshkin I.Y."/>
            <person name="Kulichevskaya I.S."/>
            <person name="Rijpstra W.I.C."/>
            <person name="Sinninghe Damste J.S."/>
            <person name="Rakitin A.L."/>
            <person name="Ravin N.V."/>
            <person name="Dedysh S.N."/>
        </authorList>
    </citation>
    <scope>NUCLEOTIDE SEQUENCE [LARGE SCALE GENOMIC DNA]</scope>
    <source>
        <strain evidence="14">AF10</strain>
    </source>
</reference>
<evidence type="ECO:0000256" key="8">
    <source>
        <dbReference type="ARBA" id="ARBA00023012"/>
    </source>
</evidence>
<dbReference type="InterPro" id="IPR013767">
    <property type="entry name" value="PAS_fold"/>
</dbReference>
<evidence type="ECO:0000256" key="4">
    <source>
        <dbReference type="ARBA" id="ARBA00022679"/>
    </source>
</evidence>
<proteinExistence type="predicted"/>
<evidence type="ECO:0000256" key="1">
    <source>
        <dbReference type="ARBA" id="ARBA00000085"/>
    </source>
</evidence>
<dbReference type="InterPro" id="IPR005467">
    <property type="entry name" value="His_kinase_dom"/>
</dbReference>
<dbReference type="SMART" id="SM00091">
    <property type="entry name" value="PAS"/>
    <property type="match status" value="1"/>
</dbReference>
<dbReference type="Pfam" id="PF05227">
    <property type="entry name" value="CHASE3"/>
    <property type="match status" value="1"/>
</dbReference>
<dbReference type="Proteomes" id="UP000289437">
    <property type="component" value="Unassembled WGS sequence"/>
</dbReference>
<dbReference type="PRINTS" id="PR00344">
    <property type="entry name" value="BCTRLSENSOR"/>
</dbReference>
<comment type="caution">
    <text evidence="13">The sequence shown here is derived from an EMBL/GenBank/DDBJ whole genome shotgun (WGS) entry which is preliminary data.</text>
</comment>
<dbReference type="InterPro" id="IPR007891">
    <property type="entry name" value="CHASE3"/>
</dbReference>
<evidence type="ECO:0000256" key="2">
    <source>
        <dbReference type="ARBA" id="ARBA00012438"/>
    </source>
</evidence>
<dbReference type="NCBIfam" id="TIGR00229">
    <property type="entry name" value="sensory_box"/>
    <property type="match status" value="1"/>
</dbReference>
<dbReference type="SMART" id="SM00388">
    <property type="entry name" value="HisKA"/>
    <property type="match status" value="1"/>
</dbReference>
<dbReference type="PROSITE" id="PS50112">
    <property type="entry name" value="PAS"/>
    <property type="match status" value="1"/>
</dbReference>
<dbReference type="SUPFAM" id="SSF55874">
    <property type="entry name" value="ATPase domain of HSP90 chaperone/DNA topoisomerase II/histidine kinase"/>
    <property type="match status" value="1"/>
</dbReference>
<dbReference type="PANTHER" id="PTHR43065">
    <property type="entry name" value="SENSOR HISTIDINE KINASE"/>
    <property type="match status" value="1"/>
</dbReference>
<dbReference type="PROSITE" id="PS50109">
    <property type="entry name" value="HIS_KIN"/>
    <property type="match status" value="1"/>
</dbReference>
<dbReference type="InterPro" id="IPR004358">
    <property type="entry name" value="Sig_transdc_His_kin-like_C"/>
</dbReference>
<feature type="domain" description="Histidine kinase" evidence="10">
    <location>
        <begin position="368"/>
        <end position="589"/>
    </location>
</feature>
<dbReference type="SMART" id="SM00387">
    <property type="entry name" value="HATPase_c"/>
    <property type="match status" value="1"/>
</dbReference>
<feature type="domain" description="PAC" evidence="12">
    <location>
        <begin position="303"/>
        <end position="355"/>
    </location>
</feature>
<accession>A0A4Q0T123</accession>
<evidence type="ECO:0000313" key="14">
    <source>
        <dbReference type="Proteomes" id="UP000289437"/>
    </source>
</evidence>
<evidence type="ECO:0000313" key="13">
    <source>
        <dbReference type="EMBL" id="RXH56847.1"/>
    </source>
</evidence>
<reference evidence="13 14" key="1">
    <citation type="submission" date="2018-11" db="EMBL/GenBank/DDBJ databases">
        <authorList>
            <person name="Mardanov A.V."/>
            <person name="Ravin N.V."/>
            <person name="Dedysh S.N."/>
        </authorList>
    </citation>
    <scope>NUCLEOTIDE SEQUENCE [LARGE SCALE GENOMIC DNA]</scope>
    <source>
        <strain evidence="13 14">AF10</strain>
    </source>
</reference>
<comment type="catalytic activity">
    <reaction evidence="1">
        <text>ATP + protein L-histidine = ADP + protein N-phospho-L-histidine.</text>
        <dbReference type="EC" id="2.7.13.3"/>
    </reaction>
</comment>
<dbReference type="CDD" id="cd19410">
    <property type="entry name" value="HK9-like_sensor"/>
    <property type="match status" value="1"/>
</dbReference>
<dbReference type="Pfam" id="PF00989">
    <property type="entry name" value="PAS"/>
    <property type="match status" value="1"/>
</dbReference>
<dbReference type="InterPro" id="IPR003594">
    <property type="entry name" value="HATPase_dom"/>
</dbReference>
<dbReference type="GO" id="GO:0005524">
    <property type="term" value="F:ATP binding"/>
    <property type="evidence" value="ECO:0007669"/>
    <property type="project" value="UniProtKB-KW"/>
</dbReference>
<dbReference type="EMBL" id="RDSM01000001">
    <property type="protein sequence ID" value="RXH56847.1"/>
    <property type="molecule type" value="Genomic_DNA"/>
</dbReference>
<keyword evidence="8" id="KW-0902">Two-component regulatory system</keyword>
<evidence type="ECO:0000259" key="11">
    <source>
        <dbReference type="PROSITE" id="PS50112"/>
    </source>
</evidence>
<keyword evidence="9" id="KW-0812">Transmembrane</keyword>
<dbReference type="InterPro" id="IPR003661">
    <property type="entry name" value="HisK_dim/P_dom"/>
</dbReference>
<keyword evidence="14" id="KW-1185">Reference proteome</keyword>
<evidence type="ECO:0000256" key="9">
    <source>
        <dbReference type="SAM" id="Phobius"/>
    </source>
</evidence>
<dbReference type="AlphaFoldDB" id="A0A4Q0T123"/>
<dbReference type="PROSITE" id="PS51257">
    <property type="entry name" value="PROKAR_LIPOPROTEIN"/>
    <property type="match status" value="1"/>
</dbReference>
<evidence type="ECO:0000259" key="10">
    <source>
        <dbReference type="PROSITE" id="PS50109"/>
    </source>
</evidence>
<evidence type="ECO:0000259" key="12">
    <source>
        <dbReference type="PROSITE" id="PS50113"/>
    </source>
</evidence>
<evidence type="ECO:0000256" key="3">
    <source>
        <dbReference type="ARBA" id="ARBA00022553"/>
    </source>
</evidence>
<evidence type="ECO:0000256" key="7">
    <source>
        <dbReference type="ARBA" id="ARBA00022840"/>
    </source>
</evidence>
<dbReference type="InterPro" id="IPR035965">
    <property type="entry name" value="PAS-like_dom_sf"/>
</dbReference>
<evidence type="ECO:0000256" key="5">
    <source>
        <dbReference type="ARBA" id="ARBA00022741"/>
    </source>
</evidence>
<dbReference type="GO" id="GO:0000155">
    <property type="term" value="F:phosphorelay sensor kinase activity"/>
    <property type="evidence" value="ECO:0007669"/>
    <property type="project" value="InterPro"/>
</dbReference>
<keyword evidence="6 13" id="KW-0418">Kinase</keyword>